<reference evidence="2" key="1">
    <citation type="submission" date="2010-04" db="EMBL/GenBank/DDBJ databases">
        <title>Complete sequence of Thiomonas intermedia K12.</title>
        <authorList>
            <consortium name="US DOE Joint Genome Institute"/>
            <person name="Lucas S."/>
            <person name="Copeland A."/>
            <person name="Lapidus A."/>
            <person name="Cheng J.-F."/>
            <person name="Bruce D."/>
            <person name="Goodwin L."/>
            <person name="Pitluck S."/>
            <person name="Davenport K."/>
            <person name="Detter J.C."/>
            <person name="Han C."/>
            <person name="Tapia R."/>
            <person name="Land M."/>
            <person name="Hauser L."/>
            <person name="Kyrpides N."/>
            <person name="Ovchinnikova G."/>
            <person name="Kerfeld C.A."/>
            <person name="Cannon G.C."/>
            <person name="Heinhorst S."/>
            <person name="Woyke T."/>
        </authorList>
    </citation>
    <scope>NUCLEOTIDE SEQUENCE [LARGE SCALE GENOMIC DNA]</scope>
    <source>
        <strain evidence="2">K12</strain>
    </source>
</reference>
<dbReference type="Gene3D" id="1.10.10.10">
    <property type="entry name" value="Winged helix-like DNA-binding domain superfamily/Winged helix DNA-binding domain"/>
    <property type="match status" value="1"/>
</dbReference>
<dbReference type="KEGG" id="tin:Tint_2933"/>
<dbReference type="InterPro" id="IPR036388">
    <property type="entry name" value="WH-like_DNA-bd_sf"/>
</dbReference>
<proteinExistence type="predicted"/>
<dbReference type="AlphaFoldDB" id="D5WYU2"/>
<dbReference type="InterPro" id="IPR003018">
    <property type="entry name" value="GAF"/>
</dbReference>
<dbReference type="EMBL" id="CP002021">
    <property type="protein sequence ID" value="ADG32269.1"/>
    <property type="molecule type" value="Genomic_DNA"/>
</dbReference>
<sequence>MREEHLLDVVGHLYEAAATESGFDQALDGLRLWLGADSFHLMRWNDASGVNDLSMQSPQLREAAAAYQAHFGKIDPRRSISAMAPVGQPVACHHHFDDRFVSRSEFYQDLLLKHDVRYAIGLAVHREQRSVAHLVLNHSAAKGPFRTEQIEALRRLAPTLARAYVLMQRTAGLRHAARGGELALNAWGRGIIVLGRGAELIWCNASARDWIGAGRLFHLHGTRLSARGSAGTRLERALAAAVNGPVHWVARSYPQSSRDRLQRAALTLTRSSVMGAPGLHALLIQNLEPPAAVPATALAEWFDLTPAQARVASLLTGGLAPQDIAVRCGVSLATVRTQIRQLLARSEAANLQEFLRLAASLLVLAHASDPESSTSERSA</sequence>
<gene>
    <name evidence="2" type="ordered locus">Tint_2933</name>
</gene>
<protein>
    <submittedName>
        <fullName evidence="2">Transcriptional regulator, LuxR family</fullName>
    </submittedName>
</protein>
<dbReference type="Pfam" id="PF01590">
    <property type="entry name" value="GAF"/>
    <property type="match status" value="1"/>
</dbReference>
<dbReference type="eggNOG" id="COG2771">
    <property type="taxonomic scope" value="Bacteria"/>
</dbReference>
<evidence type="ECO:0000259" key="1">
    <source>
        <dbReference type="SMART" id="SM00421"/>
    </source>
</evidence>
<dbReference type="InterPro" id="IPR016032">
    <property type="entry name" value="Sig_transdc_resp-reg_C-effctor"/>
</dbReference>
<dbReference type="SMART" id="SM00421">
    <property type="entry name" value="HTH_LUXR"/>
    <property type="match status" value="1"/>
</dbReference>
<dbReference type="SUPFAM" id="SSF46894">
    <property type="entry name" value="C-terminal effector domain of the bipartite response regulators"/>
    <property type="match status" value="1"/>
</dbReference>
<evidence type="ECO:0000313" key="2">
    <source>
        <dbReference type="EMBL" id="ADG32269.1"/>
    </source>
</evidence>
<dbReference type="HOGENOM" id="CLU_037939_0_0_4"/>
<feature type="domain" description="HTH luxR-type" evidence="1">
    <location>
        <begin position="301"/>
        <end position="358"/>
    </location>
</feature>
<dbReference type="STRING" id="75379.Tint_2933"/>
<accession>D5WYU2</accession>
<dbReference type="InterPro" id="IPR000792">
    <property type="entry name" value="Tscrpt_reg_LuxR_C"/>
</dbReference>
<dbReference type="GO" id="GO:0006355">
    <property type="term" value="P:regulation of DNA-templated transcription"/>
    <property type="evidence" value="ECO:0007669"/>
    <property type="project" value="InterPro"/>
</dbReference>
<organism evidence="2">
    <name type="scientific">Thiomonas intermedia (strain K12)</name>
    <name type="common">Thiobacillus intermedius</name>
    <dbReference type="NCBI Taxonomy" id="75379"/>
    <lineage>
        <taxon>Bacteria</taxon>
        <taxon>Pseudomonadati</taxon>
        <taxon>Pseudomonadota</taxon>
        <taxon>Betaproteobacteria</taxon>
        <taxon>Burkholderiales</taxon>
        <taxon>Thiomonas</taxon>
    </lineage>
</organism>
<dbReference type="SUPFAM" id="SSF55781">
    <property type="entry name" value="GAF domain-like"/>
    <property type="match status" value="1"/>
</dbReference>
<dbReference type="GO" id="GO:0003677">
    <property type="term" value="F:DNA binding"/>
    <property type="evidence" value="ECO:0007669"/>
    <property type="project" value="InterPro"/>
</dbReference>
<name>D5WYU2_THIK1</name>